<gene>
    <name evidence="10" type="ORF">ACFQGD_24440</name>
</gene>
<evidence type="ECO:0000256" key="1">
    <source>
        <dbReference type="ARBA" id="ARBA00004651"/>
    </source>
</evidence>
<keyword evidence="11" id="KW-1185">Reference proteome</keyword>
<evidence type="ECO:0000256" key="4">
    <source>
        <dbReference type="ARBA" id="ARBA00022692"/>
    </source>
</evidence>
<sequence length="308" mass="33332">MATTTEPTPPKAQPAPTPTKPPALPTTANQRKAQRGSAAGLLANLALVLYFAFSLLPVLFIVALSLKTNAEQTTTYLWFTPTLENYQTVLGLGDSGSSYVRFFLASLATSTGAVLVSLLIGIPAAYAAARYRFKGSEDLMFTLLSFRFAPELVVIIPLGVIYQQIGLYDTIFGMVWVLQLVTMPLVVWILRSFFQDLPAELEEAALLDGYTRRQAFLKIVLPLVRPGIAAVCLLAFIFAWNNFIFPFTLTSGDAQTVTVSSLAFLGGNQVRFNLVAAGAVMAVLPPLVLALCIQRYLVRGLSFGAVKG</sequence>
<feature type="transmembrane region" description="Helical" evidence="7">
    <location>
        <begin position="171"/>
        <end position="194"/>
    </location>
</feature>
<evidence type="ECO:0000256" key="8">
    <source>
        <dbReference type="SAM" id="MobiDB-lite"/>
    </source>
</evidence>
<accession>A0ABW2C6G3</accession>
<protein>
    <submittedName>
        <fullName evidence="10">Carbohydrate ABC transporter permease</fullName>
    </submittedName>
</protein>
<name>A0ABW2C6G3_9PSEU</name>
<proteinExistence type="inferred from homology"/>
<reference evidence="11" key="1">
    <citation type="journal article" date="2019" name="Int. J. Syst. Evol. Microbiol.">
        <title>The Global Catalogue of Microorganisms (GCM) 10K type strain sequencing project: providing services to taxonomists for standard genome sequencing and annotation.</title>
        <authorList>
            <consortium name="The Broad Institute Genomics Platform"/>
            <consortium name="The Broad Institute Genome Sequencing Center for Infectious Disease"/>
            <person name="Wu L."/>
            <person name="Ma J."/>
        </authorList>
    </citation>
    <scope>NUCLEOTIDE SEQUENCE [LARGE SCALE GENOMIC DNA]</scope>
    <source>
        <strain evidence="11">KCTC 32255</strain>
    </source>
</reference>
<keyword evidence="2 7" id="KW-0813">Transport</keyword>
<dbReference type="PROSITE" id="PS50928">
    <property type="entry name" value="ABC_TM1"/>
    <property type="match status" value="1"/>
</dbReference>
<dbReference type="EMBL" id="JBHSXX010000001">
    <property type="protein sequence ID" value="MFC6870292.1"/>
    <property type="molecule type" value="Genomic_DNA"/>
</dbReference>
<comment type="subcellular location">
    <subcellularLocation>
        <location evidence="1 7">Cell membrane</location>
        <topology evidence="1 7">Multi-pass membrane protein</topology>
    </subcellularLocation>
</comment>
<dbReference type="InterPro" id="IPR035906">
    <property type="entry name" value="MetI-like_sf"/>
</dbReference>
<dbReference type="RefSeq" id="WP_345399423.1">
    <property type="nucleotide sequence ID" value="NZ_BAABLA010000088.1"/>
</dbReference>
<dbReference type="CDD" id="cd06261">
    <property type="entry name" value="TM_PBP2"/>
    <property type="match status" value="1"/>
</dbReference>
<feature type="transmembrane region" description="Helical" evidence="7">
    <location>
        <begin position="102"/>
        <end position="129"/>
    </location>
</feature>
<keyword evidence="5 7" id="KW-1133">Transmembrane helix</keyword>
<dbReference type="InterPro" id="IPR050901">
    <property type="entry name" value="BP-dep_ABC_trans_perm"/>
</dbReference>
<feature type="domain" description="ABC transmembrane type-1" evidence="9">
    <location>
        <begin position="103"/>
        <end position="293"/>
    </location>
</feature>
<dbReference type="InterPro" id="IPR000515">
    <property type="entry name" value="MetI-like"/>
</dbReference>
<keyword evidence="4 7" id="KW-0812">Transmembrane</keyword>
<evidence type="ECO:0000256" key="7">
    <source>
        <dbReference type="RuleBase" id="RU363032"/>
    </source>
</evidence>
<feature type="compositionally biased region" description="Pro residues" evidence="8">
    <location>
        <begin position="7"/>
        <end position="24"/>
    </location>
</feature>
<organism evidence="10 11">
    <name type="scientific">Haloechinothrix salitolerans</name>
    <dbReference type="NCBI Taxonomy" id="926830"/>
    <lineage>
        <taxon>Bacteria</taxon>
        <taxon>Bacillati</taxon>
        <taxon>Actinomycetota</taxon>
        <taxon>Actinomycetes</taxon>
        <taxon>Pseudonocardiales</taxon>
        <taxon>Pseudonocardiaceae</taxon>
        <taxon>Haloechinothrix</taxon>
    </lineage>
</organism>
<keyword evidence="6 7" id="KW-0472">Membrane</keyword>
<evidence type="ECO:0000256" key="2">
    <source>
        <dbReference type="ARBA" id="ARBA00022448"/>
    </source>
</evidence>
<dbReference type="SUPFAM" id="SSF161098">
    <property type="entry name" value="MetI-like"/>
    <property type="match status" value="1"/>
</dbReference>
<feature type="transmembrane region" description="Helical" evidence="7">
    <location>
        <begin position="41"/>
        <end position="66"/>
    </location>
</feature>
<feature type="transmembrane region" description="Helical" evidence="7">
    <location>
        <begin position="272"/>
        <end position="293"/>
    </location>
</feature>
<evidence type="ECO:0000313" key="10">
    <source>
        <dbReference type="EMBL" id="MFC6870292.1"/>
    </source>
</evidence>
<evidence type="ECO:0000256" key="6">
    <source>
        <dbReference type="ARBA" id="ARBA00023136"/>
    </source>
</evidence>
<feature type="transmembrane region" description="Helical" evidence="7">
    <location>
        <begin position="215"/>
        <end position="240"/>
    </location>
</feature>
<comment type="similarity">
    <text evidence="7">Belongs to the binding-protein-dependent transport system permease family.</text>
</comment>
<evidence type="ECO:0000256" key="5">
    <source>
        <dbReference type="ARBA" id="ARBA00022989"/>
    </source>
</evidence>
<dbReference type="PANTHER" id="PTHR32243:SF18">
    <property type="entry name" value="INNER MEMBRANE ABC TRANSPORTER PERMEASE PROTEIN YCJP"/>
    <property type="match status" value="1"/>
</dbReference>
<comment type="caution">
    <text evidence="10">The sequence shown here is derived from an EMBL/GenBank/DDBJ whole genome shotgun (WGS) entry which is preliminary data.</text>
</comment>
<dbReference type="Pfam" id="PF00528">
    <property type="entry name" value="BPD_transp_1"/>
    <property type="match status" value="1"/>
</dbReference>
<dbReference type="PANTHER" id="PTHR32243">
    <property type="entry name" value="MALTOSE TRANSPORT SYSTEM PERMEASE-RELATED"/>
    <property type="match status" value="1"/>
</dbReference>
<evidence type="ECO:0000256" key="3">
    <source>
        <dbReference type="ARBA" id="ARBA00022475"/>
    </source>
</evidence>
<evidence type="ECO:0000259" key="9">
    <source>
        <dbReference type="PROSITE" id="PS50928"/>
    </source>
</evidence>
<dbReference type="Proteomes" id="UP001596337">
    <property type="component" value="Unassembled WGS sequence"/>
</dbReference>
<feature type="transmembrane region" description="Helical" evidence="7">
    <location>
        <begin position="141"/>
        <end position="165"/>
    </location>
</feature>
<dbReference type="Gene3D" id="1.10.3720.10">
    <property type="entry name" value="MetI-like"/>
    <property type="match status" value="1"/>
</dbReference>
<keyword evidence="3" id="KW-1003">Cell membrane</keyword>
<evidence type="ECO:0000313" key="11">
    <source>
        <dbReference type="Proteomes" id="UP001596337"/>
    </source>
</evidence>
<feature type="region of interest" description="Disordered" evidence="8">
    <location>
        <begin position="1"/>
        <end position="30"/>
    </location>
</feature>